<sequence length="84" mass="10011">MASGCILDTCWVCDDLVWEDDWILYNEQFIHPACAENKTQLMKDKASRLHYEDEMTEDLQMLKRMLGSCQKEIERLENLIKRRA</sequence>
<dbReference type="Proteomes" id="UP000001572">
    <property type="component" value="Chromosome"/>
</dbReference>
<dbReference type="OrthoDB" id="9805770at2"/>
<dbReference type="STRING" id="293826.Amet_0390"/>
<gene>
    <name evidence="1" type="ordered locus">Amet_0390</name>
    <name evidence="2" type="ordered locus">Amet_1928</name>
    <name evidence="3" type="ordered locus">Amet_4392</name>
</gene>
<dbReference type="HOGENOM" id="CLU_2520276_0_0_9"/>
<dbReference type="RefSeq" id="WP_011971526.1">
    <property type="nucleotide sequence ID" value="NC_009633.1"/>
</dbReference>
<proteinExistence type="predicted"/>
<dbReference type="KEGG" id="amt:Amet_4392"/>
<dbReference type="AlphaFoldDB" id="A6TKA0"/>
<dbReference type="KEGG" id="amt:Amet_0390"/>
<evidence type="ECO:0000313" key="4">
    <source>
        <dbReference type="Proteomes" id="UP000001572"/>
    </source>
</evidence>
<evidence type="ECO:0000313" key="1">
    <source>
        <dbReference type="EMBL" id="ABR46618.1"/>
    </source>
</evidence>
<evidence type="ECO:0000313" key="2">
    <source>
        <dbReference type="EMBL" id="ABR48091.1"/>
    </source>
</evidence>
<keyword evidence="4" id="KW-1185">Reference proteome</keyword>
<reference evidence="4" key="2">
    <citation type="journal article" date="2016" name="Genome Announc.">
        <title>Complete genome sequence of Alkaliphilus metalliredigens strain QYMF, an alkaliphilic and metal-reducing bacterium isolated from borax-contaminated leachate ponds.</title>
        <authorList>
            <person name="Hwang C."/>
            <person name="Copeland A."/>
            <person name="Lucas S."/>
            <person name="Lapidus A."/>
            <person name="Barry K."/>
            <person name="Detter J.C."/>
            <person name="Glavina Del Rio T."/>
            <person name="Hammon N."/>
            <person name="Israni S."/>
            <person name="Dalin E."/>
            <person name="Tice H."/>
            <person name="Pitluck S."/>
            <person name="Chertkov O."/>
            <person name="Brettin T."/>
            <person name="Bruce D."/>
            <person name="Han C."/>
            <person name="Schmutz J."/>
            <person name="Larimer F."/>
            <person name="Land M.L."/>
            <person name="Hauser L."/>
            <person name="Kyrpides N."/>
            <person name="Mikhailova N."/>
            <person name="Ye Q."/>
            <person name="Zhou J."/>
            <person name="Richardson P."/>
            <person name="Fields M.W."/>
        </authorList>
    </citation>
    <scope>NUCLEOTIDE SEQUENCE [LARGE SCALE GENOMIC DNA]</scope>
    <source>
        <strain evidence="4">QYMF</strain>
    </source>
</reference>
<dbReference type="EMBL" id="CP000724">
    <property type="protein sequence ID" value="ABR50466.1"/>
    <property type="molecule type" value="Genomic_DNA"/>
</dbReference>
<accession>A6TKA0</accession>
<evidence type="ECO:0000313" key="3">
    <source>
        <dbReference type="EMBL" id="ABR50466.1"/>
    </source>
</evidence>
<dbReference type="EMBL" id="CP000724">
    <property type="protein sequence ID" value="ABR46618.1"/>
    <property type="molecule type" value="Genomic_DNA"/>
</dbReference>
<reference evidence="1" key="1">
    <citation type="submission" date="2007-06" db="EMBL/GenBank/DDBJ databases">
        <title>Complete sequence of Alkaliphilus metalliredigens QYMF.</title>
        <authorList>
            <consortium name="US DOE Joint Genome Institute"/>
            <person name="Copeland A."/>
            <person name="Lucas S."/>
            <person name="Lapidus A."/>
            <person name="Barry K."/>
            <person name="Detter J.C."/>
            <person name="Glavina del Rio T."/>
            <person name="Hammon N."/>
            <person name="Israni S."/>
            <person name="Dalin E."/>
            <person name="Tice H."/>
            <person name="Pitluck S."/>
            <person name="Chertkov O."/>
            <person name="Brettin T."/>
            <person name="Bruce D."/>
            <person name="Han C."/>
            <person name="Schmutz J."/>
            <person name="Larimer F."/>
            <person name="Land M."/>
            <person name="Hauser L."/>
            <person name="Kyrpides N."/>
            <person name="Mikhailova N."/>
            <person name="Ye Q."/>
            <person name="Zhou J."/>
            <person name="Fields M."/>
            <person name="Richardson P."/>
        </authorList>
    </citation>
    <scope>NUCLEOTIDE SEQUENCE</scope>
    <source>
        <strain evidence="1">QYMF</strain>
    </source>
</reference>
<organism evidence="1 4">
    <name type="scientific">Alkaliphilus metalliredigens (strain QYMF)</name>
    <dbReference type="NCBI Taxonomy" id="293826"/>
    <lineage>
        <taxon>Bacteria</taxon>
        <taxon>Bacillati</taxon>
        <taxon>Bacillota</taxon>
        <taxon>Clostridia</taxon>
        <taxon>Peptostreptococcales</taxon>
        <taxon>Natronincolaceae</taxon>
        <taxon>Alkaliphilus</taxon>
    </lineage>
</organism>
<dbReference type="KEGG" id="amt:Amet_1928"/>
<protein>
    <submittedName>
        <fullName evidence="1">Uncharacterized protein</fullName>
    </submittedName>
</protein>
<dbReference type="EMBL" id="CP000724">
    <property type="protein sequence ID" value="ABR48091.1"/>
    <property type="molecule type" value="Genomic_DNA"/>
</dbReference>
<name>A6TKA0_ALKMQ</name>